<reference evidence="2" key="2">
    <citation type="submission" date="2025-08" db="UniProtKB">
        <authorList>
            <consortium name="Ensembl"/>
        </authorList>
    </citation>
    <scope>IDENTIFICATION</scope>
</reference>
<dbReference type="AlphaFoldDB" id="A0A674GMW8"/>
<keyword evidence="3" id="KW-1185">Reference proteome</keyword>
<dbReference type="InParanoid" id="A0A674GMW8"/>
<accession>A0A674GMW8</accession>
<sequence>KPCFNPLSQIKVNTTQARHAQHSSHPLQSGIFPRENSAMDELPRRAGSRAGPWWDKGEASSSQGLNSWRLPSWKTKHPGQSPPRCESISGALIQV</sequence>
<reference evidence="2 3" key="1">
    <citation type="journal article" date="2010" name="Nature">
        <title>The genome of a songbird.</title>
        <authorList>
            <person name="Warren W.C."/>
            <person name="Clayton D.F."/>
            <person name="Ellegren H."/>
            <person name="Arnold A.P."/>
            <person name="Hillier L.W."/>
            <person name="Kunstner A."/>
            <person name="Searle S."/>
            <person name="White S."/>
            <person name="Vilella A.J."/>
            <person name="Fairley S."/>
            <person name="Heger A."/>
            <person name="Kong L."/>
            <person name="Ponting C.P."/>
            <person name="Jarvis E.D."/>
            <person name="Mello C.V."/>
            <person name="Minx P."/>
            <person name="Lovell P."/>
            <person name="Velho T.A."/>
            <person name="Ferris M."/>
            <person name="Balakrishnan C.N."/>
            <person name="Sinha S."/>
            <person name="Blatti C."/>
            <person name="London S.E."/>
            <person name="Li Y."/>
            <person name="Lin Y.C."/>
            <person name="George J."/>
            <person name="Sweedler J."/>
            <person name="Southey B."/>
            <person name="Gunaratne P."/>
            <person name="Watson M."/>
            <person name="Nam K."/>
            <person name="Backstrom N."/>
            <person name="Smeds L."/>
            <person name="Nabholz B."/>
            <person name="Itoh Y."/>
            <person name="Whitney O."/>
            <person name="Pfenning A.R."/>
            <person name="Howard J."/>
            <person name="Volker M."/>
            <person name="Skinner B.M."/>
            <person name="Griffin D.K."/>
            <person name="Ye L."/>
            <person name="McLaren W.M."/>
            <person name="Flicek P."/>
            <person name="Quesada V."/>
            <person name="Velasco G."/>
            <person name="Lopez-Otin C."/>
            <person name="Puente X.S."/>
            <person name="Olender T."/>
            <person name="Lancet D."/>
            <person name="Smit A.F."/>
            <person name="Hubley R."/>
            <person name="Konkel M.K."/>
            <person name="Walker J.A."/>
            <person name="Batzer M.A."/>
            <person name="Gu W."/>
            <person name="Pollock D.D."/>
            <person name="Chen L."/>
            <person name="Cheng Z."/>
            <person name="Eichler E.E."/>
            <person name="Stapley J."/>
            <person name="Slate J."/>
            <person name="Ekblom R."/>
            <person name="Birkhead T."/>
            <person name="Burke T."/>
            <person name="Burt D."/>
            <person name="Scharff C."/>
            <person name="Adam I."/>
            <person name="Richard H."/>
            <person name="Sultan M."/>
            <person name="Soldatov A."/>
            <person name="Lehrach H."/>
            <person name="Edwards S.V."/>
            <person name="Yang S.P."/>
            <person name="Li X."/>
            <person name="Graves T."/>
            <person name="Fulton L."/>
            <person name="Nelson J."/>
            <person name="Chinwalla A."/>
            <person name="Hou S."/>
            <person name="Mardis E.R."/>
            <person name="Wilson R.K."/>
        </authorList>
    </citation>
    <scope>NUCLEOTIDE SEQUENCE [LARGE SCALE GENOMIC DNA]</scope>
</reference>
<dbReference type="Proteomes" id="UP000007754">
    <property type="component" value="Chromosome 7"/>
</dbReference>
<dbReference type="Ensembl" id="ENSTGUT00000020093.1">
    <property type="protein sequence ID" value="ENSTGUP00000023806.1"/>
    <property type="gene ID" value="ENSTGUG00000021808.1"/>
</dbReference>
<reference evidence="2" key="3">
    <citation type="submission" date="2025-09" db="UniProtKB">
        <authorList>
            <consortium name="Ensembl"/>
        </authorList>
    </citation>
    <scope>IDENTIFICATION</scope>
</reference>
<evidence type="ECO:0000313" key="2">
    <source>
        <dbReference type="Ensembl" id="ENSTGUP00000023806.1"/>
    </source>
</evidence>
<feature type="region of interest" description="Disordered" evidence="1">
    <location>
        <begin position="14"/>
        <end position="95"/>
    </location>
</feature>
<name>A0A674GMW8_TAEGU</name>
<evidence type="ECO:0000313" key="3">
    <source>
        <dbReference type="Proteomes" id="UP000007754"/>
    </source>
</evidence>
<evidence type="ECO:0000256" key="1">
    <source>
        <dbReference type="SAM" id="MobiDB-lite"/>
    </source>
</evidence>
<feature type="compositionally biased region" description="Polar residues" evidence="1">
    <location>
        <begin position="14"/>
        <end position="27"/>
    </location>
</feature>
<proteinExistence type="predicted"/>
<organism evidence="2 3">
    <name type="scientific">Taeniopygia guttata</name>
    <name type="common">Zebra finch</name>
    <name type="synonym">Poephila guttata</name>
    <dbReference type="NCBI Taxonomy" id="59729"/>
    <lineage>
        <taxon>Eukaryota</taxon>
        <taxon>Metazoa</taxon>
        <taxon>Chordata</taxon>
        <taxon>Craniata</taxon>
        <taxon>Vertebrata</taxon>
        <taxon>Euteleostomi</taxon>
        <taxon>Archelosauria</taxon>
        <taxon>Archosauria</taxon>
        <taxon>Dinosauria</taxon>
        <taxon>Saurischia</taxon>
        <taxon>Theropoda</taxon>
        <taxon>Coelurosauria</taxon>
        <taxon>Aves</taxon>
        <taxon>Neognathae</taxon>
        <taxon>Neoaves</taxon>
        <taxon>Telluraves</taxon>
        <taxon>Australaves</taxon>
        <taxon>Passeriformes</taxon>
        <taxon>Passeroidea</taxon>
        <taxon>Estrildidae</taxon>
        <taxon>Estrildinae</taxon>
        <taxon>Taeniopygia</taxon>
    </lineage>
</organism>
<protein>
    <submittedName>
        <fullName evidence="2">Uncharacterized protein</fullName>
    </submittedName>
</protein>